<dbReference type="PROSITE" id="PS50404">
    <property type="entry name" value="GST_NTER"/>
    <property type="match status" value="1"/>
</dbReference>
<dbReference type="Pfam" id="PF14497">
    <property type="entry name" value="GST_C_3"/>
    <property type="match status" value="1"/>
</dbReference>
<dbReference type="SUPFAM" id="SSF47616">
    <property type="entry name" value="GST C-terminal domain-like"/>
    <property type="match status" value="1"/>
</dbReference>
<protein>
    <recommendedName>
        <fullName evidence="5">Glutathione S-transferase</fullName>
    </recommendedName>
</protein>
<dbReference type="PANTHER" id="PTHR11571">
    <property type="entry name" value="GLUTATHIONE S-TRANSFERASE"/>
    <property type="match status" value="1"/>
</dbReference>
<dbReference type="Gene3D" id="1.20.1050.10">
    <property type="match status" value="1"/>
</dbReference>
<dbReference type="SUPFAM" id="SSF52833">
    <property type="entry name" value="Thioredoxin-like"/>
    <property type="match status" value="1"/>
</dbReference>
<dbReference type="InterPro" id="IPR004046">
    <property type="entry name" value="GST_C"/>
</dbReference>
<dbReference type="Gene3D" id="3.40.30.10">
    <property type="entry name" value="Glutaredoxin"/>
    <property type="match status" value="1"/>
</dbReference>
<dbReference type="OrthoDB" id="414243at2759"/>
<dbReference type="EMBL" id="MCGN01000011">
    <property type="protein sequence ID" value="ORY91033.1"/>
    <property type="molecule type" value="Genomic_DNA"/>
</dbReference>
<evidence type="ECO:0000313" key="4">
    <source>
        <dbReference type="Proteomes" id="UP000242180"/>
    </source>
</evidence>
<dbReference type="GO" id="GO:0006749">
    <property type="term" value="P:glutathione metabolic process"/>
    <property type="evidence" value="ECO:0007669"/>
    <property type="project" value="TreeGrafter"/>
</dbReference>
<dbReference type="GO" id="GO:0004364">
    <property type="term" value="F:glutathione transferase activity"/>
    <property type="evidence" value="ECO:0007669"/>
    <property type="project" value="TreeGrafter"/>
</dbReference>
<dbReference type="PANTHER" id="PTHR11571:SF150">
    <property type="entry name" value="GLUTATHIONE S-TRANSFERASE"/>
    <property type="match status" value="1"/>
</dbReference>
<dbReference type="AlphaFoldDB" id="A0A1X2H0S2"/>
<dbReference type="Proteomes" id="UP000242180">
    <property type="component" value="Unassembled WGS sequence"/>
</dbReference>
<accession>A0A1X2H0S2</accession>
<evidence type="ECO:0000259" key="1">
    <source>
        <dbReference type="PROSITE" id="PS50404"/>
    </source>
</evidence>
<dbReference type="PROSITE" id="PS50405">
    <property type="entry name" value="GST_CTER"/>
    <property type="match status" value="1"/>
</dbReference>
<name>A0A1X2H0S2_SYNRA</name>
<comment type="caution">
    <text evidence="3">The sequence shown here is derived from an EMBL/GenBank/DDBJ whole genome shotgun (WGS) entry which is preliminary data.</text>
</comment>
<feature type="domain" description="GST C-terminal" evidence="2">
    <location>
        <begin position="93"/>
        <end position="212"/>
    </location>
</feature>
<keyword evidence="4" id="KW-1185">Reference proteome</keyword>
<organism evidence="3 4">
    <name type="scientific">Syncephalastrum racemosum</name>
    <name type="common">Filamentous fungus</name>
    <dbReference type="NCBI Taxonomy" id="13706"/>
    <lineage>
        <taxon>Eukaryota</taxon>
        <taxon>Fungi</taxon>
        <taxon>Fungi incertae sedis</taxon>
        <taxon>Mucoromycota</taxon>
        <taxon>Mucoromycotina</taxon>
        <taxon>Mucoromycetes</taxon>
        <taxon>Mucorales</taxon>
        <taxon>Syncephalastraceae</taxon>
        <taxon>Syncephalastrum</taxon>
    </lineage>
</organism>
<dbReference type="STRING" id="13706.A0A1X2H0S2"/>
<reference evidence="3 4" key="1">
    <citation type="submission" date="2016-07" db="EMBL/GenBank/DDBJ databases">
        <title>Pervasive Adenine N6-methylation of Active Genes in Fungi.</title>
        <authorList>
            <consortium name="DOE Joint Genome Institute"/>
            <person name="Mondo S.J."/>
            <person name="Dannebaum R.O."/>
            <person name="Kuo R.C."/>
            <person name="Labutti K."/>
            <person name="Haridas S."/>
            <person name="Kuo A."/>
            <person name="Salamov A."/>
            <person name="Ahrendt S.R."/>
            <person name="Lipzen A."/>
            <person name="Sullivan W."/>
            <person name="Andreopoulos W.B."/>
            <person name="Clum A."/>
            <person name="Lindquist E."/>
            <person name="Daum C."/>
            <person name="Ramamoorthy G.K."/>
            <person name="Gryganskyi A."/>
            <person name="Culley D."/>
            <person name="Magnuson J.K."/>
            <person name="James T.Y."/>
            <person name="O'Malley M.A."/>
            <person name="Stajich J.E."/>
            <person name="Spatafora J.W."/>
            <person name="Visel A."/>
            <person name="Grigoriev I.V."/>
        </authorList>
    </citation>
    <scope>NUCLEOTIDE SEQUENCE [LARGE SCALE GENOMIC DNA]</scope>
    <source>
        <strain evidence="3 4">NRRL 2496</strain>
    </source>
</reference>
<dbReference type="InterPro" id="IPR004045">
    <property type="entry name" value="Glutathione_S-Trfase_N"/>
</dbReference>
<dbReference type="InterPro" id="IPR050213">
    <property type="entry name" value="GST_superfamily"/>
</dbReference>
<evidence type="ECO:0000313" key="3">
    <source>
        <dbReference type="EMBL" id="ORY91033.1"/>
    </source>
</evidence>
<dbReference type="InterPro" id="IPR010987">
    <property type="entry name" value="Glutathione-S-Trfase_C-like"/>
</dbReference>
<proteinExistence type="predicted"/>
<sequence length="212" mass="24394">MTGIGYLKLYYFDLGTRGKGENIKLLLQDAGVPHEYVRIKQADWPTIKPQLQEKGNVAGCLPAVETETGKFYTGTIPTMRTLSRKLGKYMPSDDEQQHVADLVADLSLDWFNTFFDIFHGKITLDEHHKTVMPKHITRVEQIYGENEGPYLLGSEICYADFLIFHILWDENLRHQAEYPNLRKMQQAIESRPNLKDYLASLPAEKSLSDLFK</sequence>
<evidence type="ECO:0008006" key="5">
    <source>
        <dbReference type="Google" id="ProtNLM"/>
    </source>
</evidence>
<evidence type="ECO:0000259" key="2">
    <source>
        <dbReference type="PROSITE" id="PS50405"/>
    </source>
</evidence>
<gene>
    <name evidence="3" type="ORF">BCR43DRAFT_566624</name>
</gene>
<dbReference type="InterPro" id="IPR036249">
    <property type="entry name" value="Thioredoxin-like_sf"/>
</dbReference>
<dbReference type="InParanoid" id="A0A1X2H0S2"/>
<dbReference type="OMA" id="SDIYIDW"/>
<feature type="domain" description="GST N-terminal" evidence="1">
    <location>
        <begin position="7"/>
        <end position="90"/>
    </location>
</feature>
<dbReference type="InterPro" id="IPR036282">
    <property type="entry name" value="Glutathione-S-Trfase_C_sf"/>
</dbReference>